<comment type="caution">
    <text evidence="3">The sequence shown here is derived from an EMBL/GenBank/DDBJ whole genome shotgun (WGS) entry which is preliminary data.</text>
</comment>
<accession>A0ABW9JAV7</accession>
<reference evidence="3 4" key="1">
    <citation type="submission" date="2024-12" db="EMBL/GenBank/DDBJ databases">
        <authorList>
            <person name="Hu S."/>
        </authorList>
    </citation>
    <scope>NUCLEOTIDE SEQUENCE [LARGE SCALE GENOMIC DNA]</scope>
    <source>
        <strain evidence="3 4">THG-T11</strain>
    </source>
</reference>
<sequence>MKKVIFICAMAIGFLAVGCSSENKQEQMADSSMGTDTNMMMETDTGNVDTVRNTNSSAAHTDSVNRASTVNSDSVRQ</sequence>
<dbReference type="RefSeq" id="WP_138724320.1">
    <property type="nucleotide sequence ID" value="NZ_SSHJ02000008.1"/>
</dbReference>
<evidence type="ECO:0008006" key="5">
    <source>
        <dbReference type="Google" id="ProtNLM"/>
    </source>
</evidence>
<feature type="chain" id="PRO_5045695939" description="Entericidin" evidence="2">
    <location>
        <begin position="19"/>
        <end position="77"/>
    </location>
</feature>
<evidence type="ECO:0000256" key="1">
    <source>
        <dbReference type="SAM" id="MobiDB-lite"/>
    </source>
</evidence>
<proteinExistence type="predicted"/>
<name>A0ABW9JAV7_9SPHI</name>
<dbReference type="EMBL" id="SSHJ02000008">
    <property type="protein sequence ID" value="MFN0257250.1"/>
    <property type="molecule type" value="Genomic_DNA"/>
</dbReference>
<evidence type="ECO:0000313" key="3">
    <source>
        <dbReference type="EMBL" id="MFN0257250.1"/>
    </source>
</evidence>
<feature type="signal peptide" evidence="2">
    <location>
        <begin position="1"/>
        <end position="18"/>
    </location>
</feature>
<gene>
    <name evidence="3" type="ORF">E6A44_016785</name>
</gene>
<evidence type="ECO:0000256" key="2">
    <source>
        <dbReference type="SAM" id="SignalP"/>
    </source>
</evidence>
<keyword evidence="4" id="KW-1185">Reference proteome</keyword>
<dbReference type="PROSITE" id="PS51257">
    <property type="entry name" value="PROKAR_LIPOPROTEIN"/>
    <property type="match status" value="1"/>
</dbReference>
<protein>
    <recommendedName>
        <fullName evidence="5">Entericidin</fullName>
    </recommendedName>
</protein>
<dbReference type="Proteomes" id="UP001517247">
    <property type="component" value="Unassembled WGS sequence"/>
</dbReference>
<keyword evidence="2" id="KW-0732">Signal</keyword>
<evidence type="ECO:0000313" key="4">
    <source>
        <dbReference type="Proteomes" id="UP001517247"/>
    </source>
</evidence>
<organism evidence="3 4">
    <name type="scientific">Pedobacter ureilyticus</name>
    <dbReference type="NCBI Taxonomy" id="1393051"/>
    <lineage>
        <taxon>Bacteria</taxon>
        <taxon>Pseudomonadati</taxon>
        <taxon>Bacteroidota</taxon>
        <taxon>Sphingobacteriia</taxon>
        <taxon>Sphingobacteriales</taxon>
        <taxon>Sphingobacteriaceae</taxon>
        <taxon>Pedobacter</taxon>
    </lineage>
</organism>
<feature type="region of interest" description="Disordered" evidence="1">
    <location>
        <begin position="27"/>
        <end position="77"/>
    </location>
</feature>